<dbReference type="STRING" id="241145.SAMN05660776_0585"/>
<dbReference type="InterPro" id="IPR039425">
    <property type="entry name" value="RNA_pol_sigma-70-like"/>
</dbReference>
<keyword evidence="4" id="KW-0238">DNA-binding</keyword>
<dbReference type="SUPFAM" id="SSF88946">
    <property type="entry name" value="Sigma2 domain of RNA polymerase sigma factors"/>
    <property type="match status" value="1"/>
</dbReference>
<evidence type="ECO:0000256" key="1">
    <source>
        <dbReference type="ARBA" id="ARBA00010641"/>
    </source>
</evidence>
<keyword evidence="9" id="KW-1185">Reference proteome</keyword>
<dbReference type="InterPro" id="IPR013325">
    <property type="entry name" value="RNA_pol_sigma_r2"/>
</dbReference>
<dbReference type="RefSeq" id="WP_079719187.1">
    <property type="nucleotide sequence ID" value="NZ_FUYY01000001.1"/>
</dbReference>
<accession>A0A1T5AI42</accession>
<dbReference type="Gene3D" id="1.10.1740.10">
    <property type="match status" value="1"/>
</dbReference>
<evidence type="ECO:0000313" key="8">
    <source>
        <dbReference type="EMBL" id="SKB34668.1"/>
    </source>
</evidence>
<name>A0A1T5AI42_9FLAO</name>
<evidence type="ECO:0000259" key="7">
    <source>
        <dbReference type="Pfam" id="PF08281"/>
    </source>
</evidence>
<evidence type="ECO:0000259" key="6">
    <source>
        <dbReference type="Pfam" id="PF04542"/>
    </source>
</evidence>
<evidence type="ECO:0000256" key="2">
    <source>
        <dbReference type="ARBA" id="ARBA00023015"/>
    </source>
</evidence>
<reference evidence="9" key="1">
    <citation type="submission" date="2017-02" db="EMBL/GenBank/DDBJ databases">
        <authorList>
            <person name="Varghese N."/>
            <person name="Submissions S."/>
        </authorList>
    </citation>
    <scope>NUCLEOTIDE SEQUENCE [LARGE SCALE GENOMIC DNA]</scope>
    <source>
        <strain evidence="9">DSM 23405</strain>
    </source>
</reference>
<dbReference type="InterPro" id="IPR013249">
    <property type="entry name" value="RNA_pol_sigma70_r4_t2"/>
</dbReference>
<dbReference type="PANTHER" id="PTHR43133">
    <property type="entry name" value="RNA POLYMERASE ECF-TYPE SIGMA FACTO"/>
    <property type="match status" value="1"/>
</dbReference>
<dbReference type="GO" id="GO:0003677">
    <property type="term" value="F:DNA binding"/>
    <property type="evidence" value="ECO:0007669"/>
    <property type="project" value="UniProtKB-KW"/>
</dbReference>
<comment type="similarity">
    <text evidence="1">Belongs to the sigma-70 factor family. ECF subfamily.</text>
</comment>
<keyword evidence="2" id="KW-0805">Transcription regulation</keyword>
<dbReference type="InterPro" id="IPR007627">
    <property type="entry name" value="RNA_pol_sigma70_r2"/>
</dbReference>
<dbReference type="AlphaFoldDB" id="A0A1T5AI42"/>
<evidence type="ECO:0000256" key="5">
    <source>
        <dbReference type="ARBA" id="ARBA00023163"/>
    </source>
</evidence>
<sequence length="171" mass="20328">MKQQAFLERINPVKDKMYRLALRLLVSKEAAEDATQDVILKLWNQQDKFKDYTNLEAFAMTVTKNYCLDELKAKKNNNLRIVHQNYENKSISPQRGLELKDEMNWIQEIVTDLPKQQRIVFQLRDIEQLDFEEIEEVTKMKSTAVRVALSRARKKIRERLTNKHDYGITKN</sequence>
<dbReference type="PANTHER" id="PTHR43133:SF8">
    <property type="entry name" value="RNA POLYMERASE SIGMA FACTOR HI_1459-RELATED"/>
    <property type="match status" value="1"/>
</dbReference>
<dbReference type="Pfam" id="PF08281">
    <property type="entry name" value="Sigma70_r4_2"/>
    <property type="match status" value="1"/>
</dbReference>
<organism evidence="8 9">
    <name type="scientific">Salegentibacter holothuriorum</name>
    <dbReference type="NCBI Taxonomy" id="241145"/>
    <lineage>
        <taxon>Bacteria</taxon>
        <taxon>Pseudomonadati</taxon>
        <taxon>Bacteroidota</taxon>
        <taxon>Flavobacteriia</taxon>
        <taxon>Flavobacteriales</taxon>
        <taxon>Flavobacteriaceae</taxon>
        <taxon>Salegentibacter</taxon>
    </lineage>
</organism>
<evidence type="ECO:0000256" key="3">
    <source>
        <dbReference type="ARBA" id="ARBA00023082"/>
    </source>
</evidence>
<dbReference type="InterPro" id="IPR036388">
    <property type="entry name" value="WH-like_DNA-bd_sf"/>
</dbReference>
<dbReference type="EMBL" id="FUYY01000001">
    <property type="protein sequence ID" value="SKB34668.1"/>
    <property type="molecule type" value="Genomic_DNA"/>
</dbReference>
<protein>
    <submittedName>
        <fullName evidence="8">RNA polymerase sigma-70 factor, ECF subfamily</fullName>
    </submittedName>
</protein>
<dbReference type="NCBIfam" id="TIGR02937">
    <property type="entry name" value="sigma70-ECF"/>
    <property type="match status" value="1"/>
</dbReference>
<feature type="domain" description="RNA polymerase sigma-70 region 2" evidence="6">
    <location>
        <begin position="14"/>
        <end position="75"/>
    </location>
</feature>
<gene>
    <name evidence="8" type="ORF">SAMN05660776_0585</name>
</gene>
<keyword evidence="3" id="KW-0731">Sigma factor</keyword>
<dbReference type="InterPro" id="IPR013324">
    <property type="entry name" value="RNA_pol_sigma_r3/r4-like"/>
</dbReference>
<dbReference type="GO" id="GO:0006352">
    <property type="term" value="P:DNA-templated transcription initiation"/>
    <property type="evidence" value="ECO:0007669"/>
    <property type="project" value="InterPro"/>
</dbReference>
<dbReference type="Pfam" id="PF04542">
    <property type="entry name" value="Sigma70_r2"/>
    <property type="match status" value="1"/>
</dbReference>
<dbReference type="Gene3D" id="1.10.10.10">
    <property type="entry name" value="Winged helix-like DNA-binding domain superfamily/Winged helix DNA-binding domain"/>
    <property type="match status" value="1"/>
</dbReference>
<dbReference type="SUPFAM" id="SSF88659">
    <property type="entry name" value="Sigma3 and sigma4 domains of RNA polymerase sigma factors"/>
    <property type="match status" value="1"/>
</dbReference>
<evidence type="ECO:0000256" key="4">
    <source>
        <dbReference type="ARBA" id="ARBA00023125"/>
    </source>
</evidence>
<proteinExistence type="inferred from homology"/>
<feature type="domain" description="RNA polymerase sigma factor 70 region 4 type 2" evidence="7">
    <location>
        <begin position="104"/>
        <end position="156"/>
    </location>
</feature>
<dbReference type="OrthoDB" id="795989at2"/>
<dbReference type="Proteomes" id="UP000190230">
    <property type="component" value="Unassembled WGS sequence"/>
</dbReference>
<keyword evidence="5" id="KW-0804">Transcription</keyword>
<evidence type="ECO:0000313" key="9">
    <source>
        <dbReference type="Proteomes" id="UP000190230"/>
    </source>
</evidence>
<dbReference type="InterPro" id="IPR014284">
    <property type="entry name" value="RNA_pol_sigma-70_dom"/>
</dbReference>
<dbReference type="GO" id="GO:0016987">
    <property type="term" value="F:sigma factor activity"/>
    <property type="evidence" value="ECO:0007669"/>
    <property type="project" value="UniProtKB-KW"/>
</dbReference>